<feature type="compositionally biased region" description="Acidic residues" evidence="1">
    <location>
        <begin position="39"/>
        <end position="55"/>
    </location>
</feature>
<sequence length="149" mass="16369">MKNYDESVVVDSIHSTEGDEFDFESNNDETYSVSSGDQSSEDGDDASDNGIDDGDAVAGDSEVMFDSITADQIGSMEFATVSEAYNFYYRYGRSKSFAVRKTDSRIRKGPEGFWAAGLKYCSCEFWFSASSEVVVNMLQASISGGFAFR</sequence>
<dbReference type="AlphaFoldDB" id="A0A2Z6N7C8"/>
<dbReference type="Proteomes" id="UP000242715">
    <property type="component" value="Unassembled WGS sequence"/>
</dbReference>
<evidence type="ECO:0008006" key="4">
    <source>
        <dbReference type="Google" id="ProtNLM"/>
    </source>
</evidence>
<feature type="region of interest" description="Disordered" evidence="1">
    <location>
        <begin position="1"/>
        <end position="58"/>
    </location>
</feature>
<dbReference type="EMBL" id="DF973468">
    <property type="protein sequence ID" value="GAU31785.1"/>
    <property type="molecule type" value="Genomic_DNA"/>
</dbReference>
<gene>
    <name evidence="2" type="ORF">TSUD_22310</name>
</gene>
<reference evidence="3" key="1">
    <citation type="journal article" date="2017" name="Front. Plant Sci.">
        <title>Climate Clever Clovers: New Paradigm to Reduce the Environmental Footprint of Ruminants by Breeding Low Methanogenic Forages Utilizing Haplotype Variation.</title>
        <authorList>
            <person name="Kaur P."/>
            <person name="Appels R."/>
            <person name="Bayer P.E."/>
            <person name="Keeble-Gagnere G."/>
            <person name="Wang J."/>
            <person name="Hirakawa H."/>
            <person name="Shirasawa K."/>
            <person name="Vercoe P."/>
            <person name="Stefanova K."/>
            <person name="Durmic Z."/>
            <person name="Nichols P."/>
            <person name="Revell C."/>
            <person name="Isobe S.N."/>
            <person name="Edwards D."/>
            <person name="Erskine W."/>
        </authorList>
    </citation>
    <scope>NUCLEOTIDE SEQUENCE [LARGE SCALE GENOMIC DNA]</scope>
    <source>
        <strain evidence="3">cv. Daliak</strain>
    </source>
</reference>
<proteinExistence type="predicted"/>
<evidence type="ECO:0000313" key="2">
    <source>
        <dbReference type="EMBL" id="GAU31785.1"/>
    </source>
</evidence>
<name>A0A2Z6N7C8_TRISU</name>
<feature type="compositionally biased region" description="Acidic residues" evidence="1">
    <location>
        <begin position="18"/>
        <end position="27"/>
    </location>
</feature>
<accession>A0A2Z6N7C8</accession>
<organism evidence="2 3">
    <name type="scientific">Trifolium subterraneum</name>
    <name type="common">Subterranean clover</name>
    <dbReference type="NCBI Taxonomy" id="3900"/>
    <lineage>
        <taxon>Eukaryota</taxon>
        <taxon>Viridiplantae</taxon>
        <taxon>Streptophyta</taxon>
        <taxon>Embryophyta</taxon>
        <taxon>Tracheophyta</taxon>
        <taxon>Spermatophyta</taxon>
        <taxon>Magnoliopsida</taxon>
        <taxon>eudicotyledons</taxon>
        <taxon>Gunneridae</taxon>
        <taxon>Pentapetalae</taxon>
        <taxon>rosids</taxon>
        <taxon>fabids</taxon>
        <taxon>Fabales</taxon>
        <taxon>Fabaceae</taxon>
        <taxon>Papilionoideae</taxon>
        <taxon>50 kb inversion clade</taxon>
        <taxon>NPAAA clade</taxon>
        <taxon>Hologalegina</taxon>
        <taxon>IRL clade</taxon>
        <taxon>Trifolieae</taxon>
        <taxon>Trifolium</taxon>
    </lineage>
</organism>
<evidence type="ECO:0000256" key="1">
    <source>
        <dbReference type="SAM" id="MobiDB-lite"/>
    </source>
</evidence>
<keyword evidence="3" id="KW-1185">Reference proteome</keyword>
<evidence type="ECO:0000313" key="3">
    <source>
        <dbReference type="Proteomes" id="UP000242715"/>
    </source>
</evidence>
<protein>
    <recommendedName>
        <fullName evidence="4">FAR1 domain-containing protein</fullName>
    </recommendedName>
</protein>